<dbReference type="GO" id="GO:0003824">
    <property type="term" value="F:catalytic activity"/>
    <property type="evidence" value="ECO:0007669"/>
    <property type="project" value="InterPro"/>
</dbReference>
<reference evidence="2" key="1">
    <citation type="journal article" date="2011" name="PLoS Biol.">
        <title>Gene gain and loss during evolution of obligate parasitism in the white rust pathogen of Arabidopsis thaliana.</title>
        <authorList>
            <person name="Kemen E."/>
            <person name="Gardiner A."/>
            <person name="Schultz-Larsen T."/>
            <person name="Kemen A.C."/>
            <person name="Balmuth A.L."/>
            <person name="Robert-Seilaniantz A."/>
            <person name="Bailey K."/>
            <person name="Holub E."/>
            <person name="Studholme D.J."/>
            <person name="Maclean D."/>
            <person name="Jones J.D."/>
        </authorList>
    </citation>
    <scope>NUCLEOTIDE SEQUENCE</scope>
</reference>
<protein>
    <submittedName>
        <fullName evidence="2">Pollike protein putative</fullName>
    </submittedName>
</protein>
<reference evidence="2" key="2">
    <citation type="submission" date="2011-02" db="EMBL/GenBank/DDBJ databases">
        <authorList>
            <person name="MacLean D."/>
        </authorList>
    </citation>
    <scope>NUCLEOTIDE SEQUENCE</scope>
</reference>
<dbReference type="AlphaFoldDB" id="F0WGB5"/>
<organism evidence="2">
    <name type="scientific">Albugo laibachii Nc14</name>
    <dbReference type="NCBI Taxonomy" id="890382"/>
    <lineage>
        <taxon>Eukaryota</taxon>
        <taxon>Sar</taxon>
        <taxon>Stramenopiles</taxon>
        <taxon>Oomycota</taxon>
        <taxon>Peronosporomycetes</taxon>
        <taxon>Albuginales</taxon>
        <taxon>Albuginaceae</taxon>
        <taxon>Albugo</taxon>
    </lineage>
</organism>
<dbReference type="Pfam" id="PF03372">
    <property type="entry name" value="Exo_endo_phos"/>
    <property type="match status" value="1"/>
</dbReference>
<evidence type="ECO:0000259" key="1">
    <source>
        <dbReference type="Pfam" id="PF03372"/>
    </source>
</evidence>
<gene>
    <name evidence="2" type="primary">AlNc14C90G5646</name>
    <name evidence="2" type="ORF">ALNC14_064180</name>
</gene>
<name>F0WGB5_9STRA</name>
<dbReference type="PANTHER" id="PTHR19446">
    <property type="entry name" value="REVERSE TRANSCRIPTASES"/>
    <property type="match status" value="1"/>
</dbReference>
<proteinExistence type="predicted"/>
<dbReference type="Gene3D" id="3.60.10.10">
    <property type="entry name" value="Endonuclease/exonuclease/phosphatase"/>
    <property type="match status" value="1"/>
</dbReference>
<dbReference type="InterPro" id="IPR036691">
    <property type="entry name" value="Endo/exonu/phosph_ase_sf"/>
</dbReference>
<dbReference type="SUPFAM" id="SSF56219">
    <property type="entry name" value="DNase I-like"/>
    <property type="match status" value="1"/>
</dbReference>
<dbReference type="HOGENOM" id="CLU_313855_0_0_1"/>
<evidence type="ECO:0000313" key="2">
    <source>
        <dbReference type="EMBL" id="CCA20275.1"/>
    </source>
</evidence>
<accession>F0WGB5</accession>
<dbReference type="InterPro" id="IPR005135">
    <property type="entry name" value="Endo/exonuclease/phosphatase"/>
</dbReference>
<sequence length="933" mass="106562">MTETLRSNLVVPLSAASVNNFKSNLTDNMVSGITWTFATSQSGRGCRNIRSRDRTIWFRSKQAPAALFSSTNQPLREIFFPGHDHPVFVHQKHRARNNVTPPSIAVKQTRISQSVHIDLDTAALSALASATPNLPSSTTSIPLARPAPTVPFEEWTQVSKTMACKVAPPIPEEHNVAVKEINNGNTQAFIFTVHPNQYELAFHPLDDEDDGECLSCNVTMNDTSVRVNPLYPSDTIARMLEQHCMIKEPKILAKRPSIRKRMKQQQVRFVKETDPETRLAMIAAHPRTRVPLRITQIFRRTPRRLRAANNPTWSFTGLSLNINGLNKPHPTLYRTLLSRYQSIALQETRLSSEDNRRINEHFFRSVNANATLFWSPCPASSSKGRNGVGLLLSSAHPFGPVVNITARHLPSALHDRYLILDTSILSQRVWIHVVYAPAQSSDQIQFFTSLPTDLPRDVQHIVLGDFNVPLDPTLDLSHLRPAGTNIDAFLQWNLHLGLVDAWRLTHPSVQEYTGPGRRNRLDYCFLSTELFQSSLTHIAHDHLTQYHLADHLPVTFLLQHPDHPGHSRQPWKFPTWLFRVPEVCATPQLSLHRFIRRLRTGPLDNPGAFYDEHKRDDLRYLRSMFRRIKASRTKHIHDLQEQLHRLEIQEALEPSPTRAIAFSELQERIMDLSHHRKQSAAITHLDRDITQSERASKYFFCPPTPTLHRVCIPSAHRPDGTITTDPAQMAHAHNVYWADVFQSPSKRYHPIKRSHNAPAMTELLRHTTASLSSDDRRFLESPFIANDFYWAIKSSKPNKAPGYDGLPIEYYQLFVSEWACVLELVHPKSLEKGRMTKFQRRASITLLYKNGDRSQPSYYRPITLLNHDAKLGPKILAYRLTRILTKLLHSDQNGFVQGRSIRHALVHFQDIHTLCRLQYRQAGAILLDFAKGV</sequence>
<dbReference type="EMBL" id="FR824135">
    <property type="protein sequence ID" value="CCA20275.1"/>
    <property type="molecule type" value="Genomic_DNA"/>
</dbReference>
<feature type="domain" description="Endonuclease/exonuclease/phosphatase" evidence="1">
    <location>
        <begin position="318"/>
        <end position="531"/>
    </location>
</feature>